<sequence>MASNGLTEKVATDFEKIIQEGRDRKKNEALAARIFSKDRRSSAPFKASGTPSPGPLASRAGVKKPQQQRAVSSTAPRHSTGNIDGEWTHDLHGTNGPRGPKNPQSAPGSLAARITNPNAGPGGNPRQKRRAAQVAQALIRTELQQQRPNGGGGARQQQASFITPQSTSAAGIRAVPTGPAAQGLFSQGFSIRGLAGPCVVLAQNFASGTTAADIESAMTPVGGIITSCRLVKTHPLVIAELVFESKEGAERAIATFNGQTADGRVLSVFPKPGSVPLSDTQATSAPPSGPRAMRDNDAIVDGTLGFDDPMETDDGGSFSNGNGRAPPRGPAADTGGLYSDSIVRGGGGGGGSNTNRRGRGFGRGGGGRGR</sequence>
<name>A0AA40A927_9PEZI</name>
<gene>
    <name evidence="3" type="ORF">B0H67DRAFT_646912</name>
</gene>
<organism evidence="3 4">
    <name type="scientific">Lasiosphaeris hirsuta</name>
    <dbReference type="NCBI Taxonomy" id="260670"/>
    <lineage>
        <taxon>Eukaryota</taxon>
        <taxon>Fungi</taxon>
        <taxon>Dikarya</taxon>
        <taxon>Ascomycota</taxon>
        <taxon>Pezizomycotina</taxon>
        <taxon>Sordariomycetes</taxon>
        <taxon>Sordariomycetidae</taxon>
        <taxon>Sordariales</taxon>
        <taxon>Lasiosphaeriaceae</taxon>
        <taxon>Lasiosphaeris</taxon>
    </lineage>
</organism>
<evidence type="ECO:0000256" key="1">
    <source>
        <dbReference type="SAM" id="MobiDB-lite"/>
    </source>
</evidence>
<feature type="region of interest" description="Disordered" evidence="1">
    <location>
        <begin position="272"/>
        <end position="370"/>
    </location>
</feature>
<dbReference type="Proteomes" id="UP001172102">
    <property type="component" value="Unassembled WGS sequence"/>
</dbReference>
<keyword evidence="4" id="KW-1185">Reference proteome</keyword>
<reference evidence="3" key="1">
    <citation type="submission" date="2023-06" db="EMBL/GenBank/DDBJ databases">
        <title>Genome-scale phylogeny and comparative genomics of the fungal order Sordariales.</title>
        <authorList>
            <consortium name="Lawrence Berkeley National Laboratory"/>
            <person name="Hensen N."/>
            <person name="Bonometti L."/>
            <person name="Westerberg I."/>
            <person name="Brannstrom I.O."/>
            <person name="Guillou S."/>
            <person name="Cros-Aarteil S."/>
            <person name="Calhoun S."/>
            <person name="Haridas S."/>
            <person name="Kuo A."/>
            <person name="Mondo S."/>
            <person name="Pangilinan J."/>
            <person name="Riley R."/>
            <person name="Labutti K."/>
            <person name="Andreopoulos B."/>
            <person name="Lipzen A."/>
            <person name="Chen C."/>
            <person name="Yanf M."/>
            <person name="Daum C."/>
            <person name="Ng V."/>
            <person name="Clum A."/>
            <person name="Steindorff A."/>
            <person name="Ohm R."/>
            <person name="Martin F."/>
            <person name="Silar P."/>
            <person name="Natvig D."/>
            <person name="Lalanne C."/>
            <person name="Gautier V."/>
            <person name="Ament-Velasquez S.L."/>
            <person name="Kruys A."/>
            <person name="Hutchinson M.I."/>
            <person name="Powell A.J."/>
            <person name="Barry K."/>
            <person name="Miller A.N."/>
            <person name="Grigoriev I.V."/>
            <person name="Debuchy R."/>
            <person name="Gladieux P."/>
            <person name="Thoren M.H."/>
            <person name="Johannesson H."/>
        </authorList>
    </citation>
    <scope>NUCLEOTIDE SEQUENCE</scope>
    <source>
        <strain evidence="3">SMH4607-1</strain>
    </source>
</reference>
<dbReference type="InterPro" id="IPR035979">
    <property type="entry name" value="RBD_domain_sf"/>
</dbReference>
<dbReference type="GO" id="GO:0003723">
    <property type="term" value="F:RNA binding"/>
    <property type="evidence" value="ECO:0007669"/>
    <property type="project" value="InterPro"/>
</dbReference>
<feature type="compositionally biased region" description="Polar residues" evidence="1">
    <location>
        <begin position="277"/>
        <end position="286"/>
    </location>
</feature>
<evidence type="ECO:0000259" key="2">
    <source>
        <dbReference type="SMART" id="SM00360"/>
    </source>
</evidence>
<dbReference type="SUPFAM" id="SSF54928">
    <property type="entry name" value="RNA-binding domain, RBD"/>
    <property type="match status" value="1"/>
</dbReference>
<feature type="domain" description="RRM" evidence="2">
    <location>
        <begin position="199"/>
        <end position="269"/>
    </location>
</feature>
<dbReference type="Gene3D" id="3.30.70.330">
    <property type="match status" value="1"/>
</dbReference>
<protein>
    <recommendedName>
        <fullName evidence="2">RRM domain-containing protein</fullName>
    </recommendedName>
</protein>
<comment type="caution">
    <text evidence="3">The sequence shown here is derived from an EMBL/GenBank/DDBJ whole genome shotgun (WGS) entry which is preliminary data.</text>
</comment>
<dbReference type="CDD" id="cd00590">
    <property type="entry name" value="RRM_SF"/>
    <property type="match status" value="1"/>
</dbReference>
<feature type="compositionally biased region" description="Polar residues" evidence="1">
    <location>
        <begin position="155"/>
        <end position="165"/>
    </location>
</feature>
<proteinExistence type="predicted"/>
<dbReference type="AlphaFoldDB" id="A0AA40A927"/>
<feature type="region of interest" description="Disordered" evidence="1">
    <location>
        <begin position="20"/>
        <end position="165"/>
    </location>
</feature>
<dbReference type="InterPro" id="IPR012677">
    <property type="entry name" value="Nucleotide-bd_a/b_plait_sf"/>
</dbReference>
<dbReference type="InterPro" id="IPR000504">
    <property type="entry name" value="RRM_dom"/>
</dbReference>
<feature type="compositionally biased region" description="Polar residues" evidence="1">
    <location>
        <begin position="65"/>
        <end position="82"/>
    </location>
</feature>
<evidence type="ECO:0000313" key="3">
    <source>
        <dbReference type="EMBL" id="KAK0711549.1"/>
    </source>
</evidence>
<dbReference type="SMART" id="SM00360">
    <property type="entry name" value="RRM"/>
    <property type="match status" value="1"/>
</dbReference>
<dbReference type="EMBL" id="JAUKUA010000005">
    <property type="protein sequence ID" value="KAK0711549.1"/>
    <property type="molecule type" value="Genomic_DNA"/>
</dbReference>
<feature type="compositionally biased region" description="Gly residues" evidence="1">
    <location>
        <begin position="361"/>
        <end position="370"/>
    </location>
</feature>
<accession>A0AA40A927</accession>
<evidence type="ECO:0000313" key="4">
    <source>
        <dbReference type="Proteomes" id="UP001172102"/>
    </source>
</evidence>
<dbReference type="Pfam" id="PF00076">
    <property type="entry name" value="RRM_1"/>
    <property type="match status" value="1"/>
</dbReference>